<dbReference type="AlphaFoldDB" id="A0A4R8WQX5"/>
<reference evidence="1 2" key="1">
    <citation type="submission" date="2019-03" db="EMBL/GenBank/DDBJ databases">
        <title>Genomics of glacier-inhabiting Cryobacterium strains.</title>
        <authorList>
            <person name="Liu Q."/>
            <person name="Xin Y.-H."/>
        </authorList>
    </citation>
    <scope>NUCLEOTIDE SEQUENCE [LARGE SCALE GENOMIC DNA]</scope>
    <source>
        <strain evidence="1 2">MDT1-3</strain>
    </source>
</reference>
<evidence type="ECO:0000313" key="2">
    <source>
        <dbReference type="Proteomes" id="UP000298412"/>
    </source>
</evidence>
<dbReference type="OrthoDB" id="5438043at2"/>
<organism evidence="1 2">
    <name type="scientific">Cryobacterium algoritolerans</name>
    <dbReference type="NCBI Taxonomy" id="1259184"/>
    <lineage>
        <taxon>Bacteria</taxon>
        <taxon>Bacillati</taxon>
        <taxon>Actinomycetota</taxon>
        <taxon>Actinomycetes</taxon>
        <taxon>Micrococcales</taxon>
        <taxon>Microbacteriaceae</taxon>
        <taxon>Cryobacterium</taxon>
    </lineage>
</organism>
<evidence type="ECO:0000313" key="1">
    <source>
        <dbReference type="EMBL" id="TFC13217.1"/>
    </source>
</evidence>
<accession>A0A4R8WQX5</accession>
<comment type="caution">
    <text evidence="1">The sequence shown here is derived from an EMBL/GenBank/DDBJ whole genome shotgun (WGS) entry which is preliminary data.</text>
</comment>
<keyword evidence="2" id="KW-1185">Reference proteome</keyword>
<sequence>MNRTARAHLNLEALAPARLVVSVAIAADQGDADGTGQAEFSGLAGLDLLAGVSSRVGRRLSARVHFSPLRRWF</sequence>
<proteinExistence type="predicted"/>
<protein>
    <submittedName>
        <fullName evidence="1">Uncharacterized protein</fullName>
    </submittedName>
</protein>
<name>A0A4R8WQX5_9MICO</name>
<dbReference type="EMBL" id="SOFP01000054">
    <property type="protein sequence ID" value="TFC13217.1"/>
    <property type="molecule type" value="Genomic_DNA"/>
</dbReference>
<dbReference type="Proteomes" id="UP000298412">
    <property type="component" value="Unassembled WGS sequence"/>
</dbReference>
<dbReference type="RefSeq" id="WP_134567941.1">
    <property type="nucleotide sequence ID" value="NZ_SOFP01000054.1"/>
</dbReference>
<gene>
    <name evidence="1" type="ORF">E3O19_12125</name>
</gene>